<reference evidence="10" key="2">
    <citation type="submission" date="2011-10" db="EMBL/GenBank/DDBJ databases">
        <title>The Genome Sequence of Granulicatella elegans ATCC 700633.</title>
        <authorList>
            <consortium name="The Broad Institute Genome Sequencing Platform"/>
            <consortium name="The Broad Institute Genome Sequencing Center for Infectious Disease"/>
            <person name="Earl A."/>
            <person name="Ward D."/>
            <person name="Feldgarden M."/>
            <person name="Gevers D."/>
            <person name="Sibley C.D."/>
            <person name="Field T.R."/>
            <person name="Grinwis M."/>
            <person name="Eshaghurshan C.S."/>
            <person name="Surette M.G."/>
            <person name="Young S.K."/>
            <person name="Zeng Q."/>
            <person name="Gargeya S."/>
            <person name="Fitzgerald M."/>
            <person name="Haas B."/>
            <person name="Abouelleil A."/>
            <person name="Alvarado L."/>
            <person name="Arachchi H.M."/>
            <person name="Berlin A."/>
            <person name="Brown A."/>
            <person name="Chapman S.B."/>
            <person name="Chen Z."/>
            <person name="Dunbar C."/>
            <person name="Freedman E."/>
            <person name="Gearin G."/>
            <person name="Goldberg J."/>
            <person name="Griggs A."/>
            <person name="Gujja S."/>
            <person name="Heiman D."/>
            <person name="Howarth C."/>
            <person name="Larson L."/>
            <person name="Lui A."/>
            <person name="MacDonald P.J.P."/>
            <person name="Montmayeur A."/>
            <person name="Murphy C."/>
            <person name="Neiman D."/>
            <person name="Pearson M."/>
            <person name="Priest M."/>
            <person name="Roberts A."/>
            <person name="Saif S."/>
            <person name="Shea T."/>
            <person name="Shenoy N."/>
            <person name="Sisk P."/>
            <person name="Stolte C."/>
            <person name="Sykes S."/>
            <person name="Wortman J."/>
            <person name="Nusbaum C."/>
            <person name="Birren B."/>
        </authorList>
    </citation>
    <scope>NUCLEOTIDE SEQUENCE [LARGE SCALE GENOMIC DNA]</scope>
    <source>
        <strain evidence="10">ATCC 700633</strain>
    </source>
</reference>
<dbReference type="InterPro" id="IPR001977">
    <property type="entry name" value="Depp_CoAkinase"/>
</dbReference>
<dbReference type="STRING" id="626369.HMPREF0446_00070"/>
<dbReference type="PANTHER" id="PTHR10695:SF46">
    <property type="entry name" value="BIFUNCTIONAL COENZYME A SYNTHASE-RELATED"/>
    <property type="match status" value="1"/>
</dbReference>
<dbReference type="InterPro" id="IPR027417">
    <property type="entry name" value="P-loop_NTPase"/>
</dbReference>
<dbReference type="AlphaFoldDB" id="D0BJD5"/>
<keyword evidence="6 8" id="KW-0067">ATP-binding</keyword>
<keyword evidence="5 8" id="KW-0418">Kinase</keyword>
<proteinExistence type="inferred from homology"/>
<feature type="binding site" evidence="8">
    <location>
        <begin position="11"/>
        <end position="16"/>
    </location>
    <ligand>
        <name>ATP</name>
        <dbReference type="ChEBI" id="CHEBI:30616"/>
    </ligand>
</feature>
<comment type="similarity">
    <text evidence="1 8">Belongs to the CoaE family.</text>
</comment>
<dbReference type="HOGENOM" id="CLU_057180_0_0_9"/>
<evidence type="ECO:0000256" key="9">
    <source>
        <dbReference type="NCBIfam" id="TIGR00152"/>
    </source>
</evidence>
<evidence type="ECO:0000313" key="11">
    <source>
        <dbReference type="Proteomes" id="UP000002939"/>
    </source>
</evidence>
<comment type="function">
    <text evidence="8">Catalyzes the phosphorylation of the 3'-hydroxyl group of dephosphocoenzyme A to form coenzyme A.</text>
</comment>
<dbReference type="Proteomes" id="UP000002939">
    <property type="component" value="Unassembled WGS sequence"/>
</dbReference>
<evidence type="ECO:0000256" key="3">
    <source>
        <dbReference type="ARBA" id="ARBA00022679"/>
    </source>
</evidence>
<evidence type="ECO:0000256" key="6">
    <source>
        <dbReference type="ARBA" id="ARBA00022840"/>
    </source>
</evidence>
<dbReference type="Gene3D" id="3.40.50.300">
    <property type="entry name" value="P-loop containing nucleotide triphosphate hydrolases"/>
    <property type="match status" value="1"/>
</dbReference>
<protein>
    <recommendedName>
        <fullName evidence="8 9">Dephospho-CoA kinase</fullName>
        <ecNumber evidence="8 9">2.7.1.24</ecNumber>
    </recommendedName>
    <alternativeName>
        <fullName evidence="8">Dephosphocoenzyme A kinase</fullName>
    </alternativeName>
</protein>
<name>D0BJD5_9LACT</name>
<dbReference type="UniPathway" id="UPA00241">
    <property type="reaction ID" value="UER00356"/>
</dbReference>
<gene>
    <name evidence="8" type="primary">coaE</name>
    <name evidence="10" type="ORF">HMPREF0446_00070</name>
</gene>
<dbReference type="EMBL" id="ACRF02000016">
    <property type="protein sequence ID" value="EEW93188.1"/>
    <property type="molecule type" value="Genomic_DNA"/>
</dbReference>
<evidence type="ECO:0000313" key="10">
    <source>
        <dbReference type="EMBL" id="EEW93188.1"/>
    </source>
</evidence>
<comment type="catalytic activity">
    <reaction evidence="8">
        <text>3'-dephospho-CoA + ATP = ADP + CoA + H(+)</text>
        <dbReference type="Rhea" id="RHEA:18245"/>
        <dbReference type="ChEBI" id="CHEBI:15378"/>
        <dbReference type="ChEBI" id="CHEBI:30616"/>
        <dbReference type="ChEBI" id="CHEBI:57287"/>
        <dbReference type="ChEBI" id="CHEBI:57328"/>
        <dbReference type="ChEBI" id="CHEBI:456216"/>
        <dbReference type="EC" id="2.7.1.24"/>
    </reaction>
</comment>
<evidence type="ECO:0000256" key="2">
    <source>
        <dbReference type="ARBA" id="ARBA00022490"/>
    </source>
</evidence>
<keyword evidence="3 8" id="KW-0808">Transferase</keyword>
<dbReference type="EC" id="2.7.1.24" evidence="8 9"/>
<dbReference type="RefSeq" id="WP_006702343.1">
    <property type="nucleotide sequence ID" value="NZ_KI391971.1"/>
</dbReference>
<comment type="pathway">
    <text evidence="8">Cofactor biosynthesis; coenzyme A biosynthesis; CoA from (R)-pantothenate: step 5/5.</text>
</comment>
<evidence type="ECO:0000256" key="4">
    <source>
        <dbReference type="ARBA" id="ARBA00022741"/>
    </source>
</evidence>
<dbReference type="GO" id="GO:0005524">
    <property type="term" value="F:ATP binding"/>
    <property type="evidence" value="ECO:0007669"/>
    <property type="project" value="UniProtKB-UniRule"/>
</dbReference>
<keyword evidence="2 8" id="KW-0963">Cytoplasm</keyword>
<dbReference type="GO" id="GO:0005737">
    <property type="term" value="C:cytoplasm"/>
    <property type="evidence" value="ECO:0007669"/>
    <property type="project" value="UniProtKB-SubCell"/>
</dbReference>
<dbReference type="SUPFAM" id="SSF52540">
    <property type="entry name" value="P-loop containing nucleoside triphosphate hydrolases"/>
    <property type="match status" value="1"/>
</dbReference>
<organism evidence="10 11">
    <name type="scientific">Granulicatella elegans ATCC 700633</name>
    <dbReference type="NCBI Taxonomy" id="626369"/>
    <lineage>
        <taxon>Bacteria</taxon>
        <taxon>Bacillati</taxon>
        <taxon>Bacillota</taxon>
        <taxon>Bacilli</taxon>
        <taxon>Lactobacillales</taxon>
        <taxon>Carnobacteriaceae</taxon>
        <taxon>Granulicatella</taxon>
    </lineage>
</organism>
<dbReference type="GO" id="GO:0015937">
    <property type="term" value="P:coenzyme A biosynthetic process"/>
    <property type="evidence" value="ECO:0007669"/>
    <property type="project" value="UniProtKB-UniRule"/>
</dbReference>
<dbReference type="HAMAP" id="MF_00376">
    <property type="entry name" value="Dephospho_CoA_kinase"/>
    <property type="match status" value="1"/>
</dbReference>
<keyword evidence="4 8" id="KW-0547">Nucleotide-binding</keyword>
<evidence type="ECO:0000256" key="1">
    <source>
        <dbReference type="ARBA" id="ARBA00009018"/>
    </source>
</evidence>
<evidence type="ECO:0000256" key="8">
    <source>
        <dbReference type="HAMAP-Rule" id="MF_00376"/>
    </source>
</evidence>
<dbReference type="eggNOG" id="COG0237">
    <property type="taxonomic scope" value="Bacteria"/>
</dbReference>
<dbReference type="OrthoDB" id="9812943at2"/>
<dbReference type="PANTHER" id="PTHR10695">
    <property type="entry name" value="DEPHOSPHO-COA KINASE-RELATED"/>
    <property type="match status" value="1"/>
</dbReference>
<evidence type="ECO:0000256" key="7">
    <source>
        <dbReference type="ARBA" id="ARBA00022993"/>
    </source>
</evidence>
<keyword evidence="7 8" id="KW-0173">Coenzyme A biosynthesis</keyword>
<dbReference type="PROSITE" id="PS51219">
    <property type="entry name" value="DPCK"/>
    <property type="match status" value="1"/>
</dbReference>
<keyword evidence="11" id="KW-1185">Reference proteome</keyword>
<evidence type="ECO:0000256" key="5">
    <source>
        <dbReference type="ARBA" id="ARBA00022777"/>
    </source>
</evidence>
<dbReference type="Pfam" id="PF01121">
    <property type="entry name" value="CoaE"/>
    <property type="match status" value="1"/>
</dbReference>
<comment type="subcellular location">
    <subcellularLocation>
        <location evidence="8">Cytoplasm</location>
    </subcellularLocation>
</comment>
<sequence>MKIVGLTGGISSGKSTVSSYFRQLKIPVIDADEVARKVVEPNSQGAIEIRKAFGSDVFEEDGSLNRQKLGALIFSNAENRQKLDDLLQPLIKIMILDEIEEYRQKGETMIVLDLPLLFEKHYEELCEEIIVVYIPKELQLERLMKRNQYTKQEALSRIDSQLSIEEKRKRATVLFDNQGTIQQLYQQVEQWLVETKNDILQ</sequence>
<accession>D0BJD5</accession>
<dbReference type="FunFam" id="3.40.50.300:FF:000991">
    <property type="entry name" value="Dephospho-CoA kinase"/>
    <property type="match status" value="1"/>
</dbReference>
<dbReference type="CDD" id="cd02022">
    <property type="entry name" value="DPCK"/>
    <property type="match status" value="1"/>
</dbReference>
<dbReference type="GO" id="GO:0004140">
    <property type="term" value="F:dephospho-CoA kinase activity"/>
    <property type="evidence" value="ECO:0007669"/>
    <property type="project" value="UniProtKB-UniRule"/>
</dbReference>
<comment type="caution">
    <text evidence="10">The sequence shown here is derived from an EMBL/GenBank/DDBJ whole genome shotgun (WGS) entry which is preliminary data.</text>
</comment>
<reference evidence="10" key="1">
    <citation type="submission" date="2009-09" db="EMBL/GenBank/DDBJ databases">
        <authorList>
            <consortium name="The Broad Institute Genome Sequencing Platform"/>
            <person name="Ward D."/>
            <person name="Feldgarden M."/>
            <person name="Earl A."/>
            <person name="Young S.K."/>
            <person name="Zeng Q."/>
            <person name="Koehrsen M."/>
            <person name="Alvarado L."/>
            <person name="Berlin A."/>
            <person name="Bochicchio J."/>
            <person name="Borenstein D."/>
            <person name="Chapman S.B."/>
            <person name="Chen Z."/>
            <person name="Engels R."/>
            <person name="Freedman E."/>
            <person name="Gellesch M."/>
            <person name="Goldberg J."/>
            <person name="Griggs A."/>
            <person name="Gujja S."/>
            <person name="Heilman E."/>
            <person name="Heiman D."/>
            <person name="Hepburn T."/>
            <person name="Howarth C."/>
            <person name="Jen D."/>
            <person name="Larson L."/>
            <person name="Lewis B."/>
            <person name="Mehta T."/>
            <person name="Park D."/>
            <person name="Pearson M."/>
            <person name="Roberts A."/>
            <person name="Saif S."/>
            <person name="Shea T."/>
            <person name="Shenoy N."/>
            <person name="Sisk P."/>
            <person name="Stolte C."/>
            <person name="Sykes S."/>
            <person name="Thomson T."/>
            <person name="Walk T."/>
            <person name="White J."/>
            <person name="Yandava C."/>
            <person name="Sibley C.D."/>
            <person name="Field T.R."/>
            <person name="Grinwis M."/>
            <person name="Eshaghurshan C.S."/>
            <person name="Surette M.G."/>
            <person name="Haas B."/>
            <person name="Nusbaum C."/>
            <person name="Birren B."/>
        </authorList>
    </citation>
    <scope>NUCLEOTIDE SEQUENCE [LARGE SCALE GENOMIC DNA]</scope>
    <source>
        <strain evidence="10">ATCC 700633</strain>
    </source>
</reference>
<dbReference type="NCBIfam" id="TIGR00152">
    <property type="entry name" value="dephospho-CoA kinase"/>
    <property type="match status" value="1"/>
</dbReference>